<organism evidence="3">
    <name type="scientific">Schistosoma curassoni</name>
    <dbReference type="NCBI Taxonomy" id="6186"/>
    <lineage>
        <taxon>Eukaryota</taxon>
        <taxon>Metazoa</taxon>
        <taxon>Spiralia</taxon>
        <taxon>Lophotrochozoa</taxon>
        <taxon>Platyhelminthes</taxon>
        <taxon>Trematoda</taxon>
        <taxon>Digenea</taxon>
        <taxon>Strigeidida</taxon>
        <taxon>Schistosomatoidea</taxon>
        <taxon>Schistosomatidae</taxon>
        <taxon>Schistosoma</taxon>
    </lineage>
</organism>
<evidence type="ECO:0000313" key="2">
    <source>
        <dbReference type="Proteomes" id="UP000279833"/>
    </source>
</evidence>
<gene>
    <name evidence="1" type="ORF">SCUD_LOCUS14583</name>
</gene>
<dbReference type="EMBL" id="UZAK01036840">
    <property type="protein sequence ID" value="VDP56821.1"/>
    <property type="molecule type" value="Genomic_DNA"/>
</dbReference>
<dbReference type="WBParaSite" id="SCUD_0001458601-mRNA-1">
    <property type="protein sequence ID" value="SCUD_0001458601-mRNA-1"/>
    <property type="gene ID" value="SCUD_0001458601"/>
</dbReference>
<dbReference type="AlphaFoldDB" id="A0A183KHT2"/>
<dbReference type="Proteomes" id="UP000279833">
    <property type="component" value="Unassembled WGS sequence"/>
</dbReference>
<protein>
    <submittedName>
        <fullName evidence="1 3">Uncharacterized protein</fullName>
    </submittedName>
</protein>
<evidence type="ECO:0000313" key="3">
    <source>
        <dbReference type="WBParaSite" id="SCUD_0001458601-mRNA-1"/>
    </source>
</evidence>
<evidence type="ECO:0000313" key="1">
    <source>
        <dbReference type="EMBL" id="VDP56821.1"/>
    </source>
</evidence>
<keyword evidence="2" id="KW-1185">Reference proteome</keyword>
<reference evidence="1 2" key="2">
    <citation type="submission" date="2018-11" db="EMBL/GenBank/DDBJ databases">
        <authorList>
            <consortium name="Pathogen Informatics"/>
        </authorList>
    </citation>
    <scope>NUCLEOTIDE SEQUENCE [LARGE SCALE GENOMIC DNA]</scope>
    <source>
        <strain evidence="1">Dakar</strain>
        <strain evidence="2">Dakar, Senegal</strain>
    </source>
</reference>
<sequence>MYSYHQILYMMTIVNICQQLIVFQTAENLDGEDDYEAVNEHRYFFL</sequence>
<proteinExistence type="predicted"/>
<name>A0A183KHT2_9TREM</name>
<accession>A0A183KHT2</accession>
<reference evidence="3" key="1">
    <citation type="submission" date="2016-06" db="UniProtKB">
        <authorList>
            <consortium name="WormBaseParasite"/>
        </authorList>
    </citation>
    <scope>IDENTIFICATION</scope>
</reference>